<evidence type="ECO:0000313" key="6">
    <source>
        <dbReference type="EMBL" id="MCP8940799.1"/>
    </source>
</evidence>
<evidence type="ECO:0000259" key="5">
    <source>
        <dbReference type="Pfam" id="PF00496"/>
    </source>
</evidence>
<dbReference type="PANTHER" id="PTHR30290:SF38">
    <property type="entry name" value="D,D-DIPEPTIDE-BINDING PERIPLASMIC PROTEIN DDPA-RELATED"/>
    <property type="match status" value="1"/>
</dbReference>
<dbReference type="InterPro" id="IPR000914">
    <property type="entry name" value="SBP_5_dom"/>
</dbReference>
<organism evidence="6 7">
    <name type="scientific">Alsobacter ponti</name>
    <dbReference type="NCBI Taxonomy" id="2962936"/>
    <lineage>
        <taxon>Bacteria</taxon>
        <taxon>Pseudomonadati</taxon>
        <taxon>Pseudomonadota</taxon>
        <taxon>Alphaproteobacteria</taxon>
        <taxon>Hyphomicrobiales</taxon>
        <taxon>Alsobacteraceae</taxon>
        <taxon>Alsobacter</taxon>
    </lineage>
</organism>
<dbReference type="Gene3D" id="3.10.105.10">
    <property type="entry name" value="Dipeptide-binding Protein, Domain 3"/>
    <property type="match status" value="1"/>
</dbReference>
<feature type="chain" id="PRO_5046900348" evidence="4">
    <location>
        <begin position="21"/>
        <end position="501"/>
    </location>
</feature>
<dbReference type="PANTHER" id="PTHR30290">
    <property type="entry name" value="PERIPLASMIC BINDING COMPONENT OF ABC TRANSPORTER"/>
    <property type="match status" value="1"/>
</dbReference>
<dbReference type="InterPro" id="IPR030678">
    <property type="entry name" value="Peptide/Ni-bd"/>
</dbReference>
<dbReference type="Gene3D" id="3.40.190.10">
    <property type="entry name" value="Periplasmic binding protein-like II"/>
    <property type="match status" value="1"/>
</dbReference>
<name>A0ABT1LH23_9HYPH</name>
<dbReference type="EMBL" id="JANCLU010000027">
    <property type="protein sequence ID" value="MCP8940799.1"/>
    <property type="molecule type" value="Genomic_DNA"/>
</dbReference>
<evidence type="ECO:0000256" key="4">
    <source>
        <dbReference type="SAM" id="SignalP"/>
    </source>
</evidence>
<feature type="domain" description="Solute-binding protein family 5" evidence="5">
    <location>
        <begin position="64"/>
        <end position="421"/>
    </location>
</feature>
<dbReference type="Proteomes" id="UP001205890">
    <property type="component" value="Unassembled WGS sequence"/>
</dbReference>
<comment type="subcellular location">
    <subcellularLocation>
        <location evidence="1">Periplasm</location>
    </subcellularLocation>
</comment>
<keyword evidence="7" id="KW-1185">Reference proteome</keyword>
<evidence type="ECO:0000256" key="2">
    <source>
        <dbReference type="ARBA" id="ARBA00005695"/>
    </source>
</evidence>
<feature type="signal peptide" evidence="4">
    <location>
        <begin position="1"/>
        <end position="20"/>
    </location>
</feature>
<accession>A0ABT1LH23</accession>
<dbReference type="CDD" id="cd08511">
    <property type="entry name" value="PBP2_NikA_DppA_OppA_like_5"/>
    <property type="match status" value="1"/>
</dbReference>
<dbReference type="InterPro" id="IPR039424">
    <property type="entry name" value="SBP_5"/>
</dbReference>
<evidence type="ECO:0000256" key="1">
    <source>
        <dbReference type="ARBA" id="ARBA00004418"/>
    </source>
</evidence>
<dbReference type="InterPro" id="IPR023765">
    <property type="entry name" value="SBP_5_CS"/>
</dbReference>
<evidence type="ECO:0000256" key="3">
    <source>
        <dbReference type="ARBA" id="ARBA00022729"/>
    </source>
</evidence>
<sequence length="501" mass="55069">MFRAALLGTLVAGFAGAAAAQSLRVGLAEDPDVLDPHQARTFVGRIVFTALCDKLVDITPELQFVPRLATSWEWGPDTKSLTFKLREGVKFHDGEPFNAEAVKFNIERAKTLPESRRKSEITSVASVDVVDPMTVRLNLSQPDVTVLAQLSDRAGMMLSPKAAAAAGANAGAKPVCSGPYKFVERVQNDRIVLERFPDHWNKGQYAFEKITYLPIPDSTVRLANLRSGDLDIIERLEPTDVKTAKGDANLKTASAVGLGYQGLNINVANGERAKNPLGQDKRVRQALEASIDRDAINQVVFEGQFTPGNQFFPPNNPYFAKDIPIGARDVKKAQALLKEAGVKTPVAVEVTMSNSPRSLAIMQVIQSMANEAGFDVKLKSTEFATMLNEGTKGDFQANQYGWSGRPDPDGNIHAFVTCKGGLNDWKYCNPEVDKLLDQARTVADPAKRKELYTAAQKILHEDLPIIHLYHESWIWGMKKKLEGFTPHPDGMIRLENVKMAS</sequence>
<reference evidence="6 7" key="1">
    <citation type="submission" date="2022-07" db="EMBL/GenBank/DDBJ databases">
        <authorList>
            <person name="Li W.-J."/>
            <person name="Deng Q.-Q."/>
        </authorList>
    </citation>
    <scope>NUCLEOTIDE SEQUENCE [LARGE SCALE GENOMIC DNA]</scope>
    <source>
        <strain evidence="6 7">SYSU M60028</strain>
    </source>
</reference>
<dbReference type="SUPFAM" id="SSF53850">
    <property type="entry name" value="Periplasmic binding protein-like II"/>
    <property type="match status" value="1"/>
</dbReference>
<keyword evidence="3 4" id="KW-0732">Signal</keyword>
<protein>
    <submittedName>
        <fullName evidence="6">ABC transporter substrate-binding protein</fullName>
    </submittedName>
</protein>
<gene>
    <name evidence="6" type="ORF">NK718_19920</name>
</gene>
<comment type="caution">
    <text evidence="6">The sequence shown here is derived from an EMBL/GenBank/DDBJ whole genome shotgun (WGS) entry which is preliminary data.</text>
</comment>
<proteinExistence type="inferred from homology"/>
<dbReference type="PIRSF" id="PIRSF002741">
    <property type="entry name" value="MppA"/>
    <property type="match status" value="1"/>
</dbReference>
<dbReference type="Pfam" id="PF00496">
    <property type="entry name" value="SBP_bac_5"/>
    <property type="match status" value="1"/>
</dbReference>
<dbReference type="Gene3D" id="3.90.76.10">
    <property type="entry name" value="Dipeptide-binding Protein, Domain 1"/>
    <property type="match status" value="1"/>
</dbReference>
<evidence type="ECO:0000313" key="7">
    <source>
        <dbReference type="Proteomes" id="UP001205890"/>
    </source>
</evidence>
<dbReference type="PROSITE" id="PS01040">
    <property type="entry name" value="SBP_BACTERIAL_5"/>
    <property type="match status" value="1"/>
</dbReference>
<comment type="similarity">
    <text evidence="2">Belongs to the bacterial solute-binding protein 5 family.</text>
</comment>